<dbReference type="InterPro" id="IPR015422">
    <property type="entry name" value="PyrdxlP-dep_Trfase_small"/>
</dbReference>
<comment type="caution">
    <text evidence="8">The sequence shown here is derived from an EMBL/GenBank/DDBJ whole genome shotgun (WGS) entry which is preliminary data.</text>
</comment>
<dbReference type="Gene3D" id="3.40.640.10">
    <property type="entry name" value="Type I PLP-dependent aspartate aminotransferase-like (Major domain)"/>
    <property type="match status" value="1"/>
</dbReference>
<dbReference type="InterPro" id="IPR015424">
    <property type="entry name" value="PyrdxlP-dep_Trfase"/>
</dbReference>
<dbReference type="FunFam" id="3.40.640.10:FF:000021">
    <property type="entry name" value="Glutamate-1-semialdehyde 2,1-aminomutase"/>
    <property type="match status" value="1"/>
</dbReference>
<dbReference type="Gene3D" id="3.90.1150.10">
    <property type="entry name" value="Aspartate Aminotransferase, domain 1"/>
    <property type="match status" value="1"/>
</dbReference>
<dbReference type="PROSITE" id="PS00600">
    <property type="entry name" value="AA_TRANSFER_CLASS_3"/>
    <property type="match status" value="1"/>
</dbReference>
<evidence type="ECO:0000313" key="8">
    <source>
        <dbReference type="EMBL" id="NEX64456.1"/>
    </source>
</evidence>
<reference evidence="8 9" key="1">
    <citation type="submission" date="2020-02" db="EMBL/GenBank/DDBJ databases">
        <authorList>
            <person name="Kim M.K."/>
        </authorList>
    </citation>
    <scope>NUCLEOTIDE SEQUENCE [LARGE SCALE GENOMIC DNA]</scope>
    <source>
        <strain evidence="8 9">17J57-3</strain>
    </source>
</reference>
<dbReference type="NCBIfam" id="NF000818">
    <property type="entry name" value="PRK00062.1"/>
    <property type="match status" value="1"/>
</dbReference>
<comment type="similarity">
    <text evidence="3 7">Belongs to the class-III pyridoxal-phosphate-dependent aminotransferase family. HemL subfamily.</text>
</comment>
<dbReference type="EMBL" id="JAAIVB010000079">
    <property type="protein sequence ID" value="NEX64456.1"/>
    <property type="molecule type" value="Genomic_DNA"/>
</dbReference>
<dbReference type="PANTHER" id="PTHR43713:SF3">
    <property type="entry name" value="GLUTAMATE-1-SEMIALDEHYDE 2,1-AMINOMUTASE 1, CHLOROPLASTIC-RELATED"/>
    <property type="match status" value="1"/>
</dbReference>
<comment type="catalytic activity">
    <reaction evidence="7">
        <text>(S)-4-amino-5-oxopentanoate = 5-aminolevulinate</text>
        <dbReference type="Rhea" id="RHEA:14265"/>
        <dbReference type="ChEBI" id="CHEBI:57501"/>
        <dbReference type="ChEBI" id="CHEBI:356416"/>
        <dbReference type="EC" id="5.4.3.8"/>
    </reaction>
</comment>
<dbReference type="Proteomes" id="UP000482155">
    <property type="component" value="Unassembled WGS sequence"/>
</dbReference>
<evidence type="ECO:0000256" key="3">
    <source>
        <dbReference type="ARBA" id="ARBA00008981"/>
    </source>
</evidence>
<gene>
    <name evidence="7 8" type="primary">hemL</name>
    <name evidence="8" type="ORF">G3574_25525</name>
</gene>
<dbReference type="EC" id="5.4.3.8" evidence="7"/>
<comment type="pathway">
    <text evidence="2">Porphyrin-containing compound metabolism; protoporphyrin-IX biosynthesis; 5-aminolevulinate from L-glutamyl-tRNA(Glu): step 2/2.</text>
</comment>
<evidence type="ECO:0000256" key="5">
    <source>
        <dbReference type="ARBA" id="ARBA00023235"/>
    </source>
</evidence>
<comment type="subunit">
    <text evidence="7">Homodimer.</text>
</comment>
<keyword evidence="4 7" id="KW-0663">Pyridoxal phosphate</keyword>
<accession>A0A6B3SYI0</accession>
<proteinExistence type="inferred from homology"/>
<dbReference type="RefSeq" id="WP_163968383.1">
    <property type="nucleotide sequence ID" value="NZ_JAAIVB010000079.1"/>
</dbReference>
<sequence>MTSKNDILFERAQASTPGGVNSPVRAFRSVGGTPRFITRAEGPHFWDADGKRYIDYIGSWGPAIVGHAHPEVIHAVQDAAARGLSFGAPTEGEIEMAEEICRILPSVEQVRLVSSGTEAAMSALRLARGATGRTKIVKFEGCYHGHADSLLVKAGSGLLTFGNPTSAGVPEDFAKHTLVLDYNDPQQLEDLFARMGGDIACVVVEPVAGNMNLVRATPEFLQAMRRLCTQHGALLIFDEVMCGFRVGLGGAQTMYGVTPDLTVLGKVIGGGLPVAAFGGRKDVMKFLAPLGPVYQAGTLSGNPVAVAAGLTTMKIIQRPGFYETLTAQTAKLAQGLANAAKDAGVRFCADAVGGMFGVYFADRVPGSFAEVMACDKEKFNAFFHGMLEAGVYLAPSAFEAGFVSAAHDDAVIEETVAAARSVFGKLR</sequence>
<keyword evidence="5 7" id="KW-0413">Isomerase</keyword>
<dbReference type="NCBIfam" id="TIGR00713">
    <property type="entry name" value="hemL"/>
    <property type="match status" value="1"/>
</dbReference>
<dbReference type="GO" id="GO:0030170">
    <property type="term" value="F:pyridoxal phosphate binding"/>
    <property type="evidence" value="ECO:0007669"/>
    <property type="project" value="InterPro"/>
</dbReference>
<protein>
    <recommendedName>
        <fullName evidence="7">Glutamate-1-semialdehyde 2,1-aminomutase</fullName>
        <shortName evidence="7">GSA</shortName>
        <ecNumber evidence="7">5.4.3.8</ecNumber>
    </recommendedName>
    <alternativeName>
        <fullName evidence="7">Glutamate-1-semialdehyde aminotransferase</fullName>
        <shortName evidence="7">GSA-AT</shortName>
    </alternativeName>
</protein>
<dbReference type="InterPro" id="IPR004639">
    <property type="entry name" value="4pyrrol_synth_GluAld_NH2Trfase"/>
</dbReference>
<keyword evidence="9" id="KW-1185">Reference proteome</keyword>
<evidence type="ECO:0000256" key="1">
    <source>
        <dbReference type="ARBA" id="ARBA00001933"/>
    </source>
</evidence>
<dbReference type="PANTHER" id="PTHR43713">
    <property type="entry name" value="GLUTAMATE-1-SEMIALDEHYDE 2,1-AMINOMUTASE"/>
    <property type="match status" value="1"/>
</dbReference>
<organism evidence="8 9">
    <name type="scientific">Noviherbaspirillum galbum</name>
    <dbReference type="NCBI Taxonomy" id="2709383"/>
    <lineage>
        <taxon>Bacteria</taxon>
        <taxon>Pseudomonadati</taxon>
        <taxon>Pseudomonadota</taxon>
        <taxon>Betaproteobacteria</taxon>
        <taxon>Burkholderiales</taxon>
        <taxon>Oxalobacteraceae</taxon>
        <taxon>Noviherbaspirillum</taxon>
    </lineage>
</organism>
<evidence type="ECO:0000256" key="6">
    <source>
        <dbReference type="ARBA" id="ARBA00023244"/>
    </source>
</evidence>
<dbReference type="HAMAP" id="MF_00375">
    <property type="entry name" value="HemL_aminotrans_3"/>
    <property type="match status" value="1"/>
</dbReference>
<dbReference type="InterPro" id="IPR005814">
    <property type="entry name" value="Aminotrans_3"/>
</dbReference>
<keyword evidence="7" id="KW-0963">Cytoplasm</keyword>
<dbReference type="AlphaFoldDB" id="A0A6B3SYI0"/>
<dbReference type="UniPathway" id="UPA00251">
    <property type="reaction ID" value="UER00317"/>
</dbReference>
<dbReference type="CDD" id="cd00610">
    <property type="entry name" value="OAT_like"/>
    <property type="match status" value="1"/>
</dbReference>
<evidence type="ECO:0000256" key="2">
    <source>
        <dbReference type="ARBA" id="ARBA00004819"/>
    </source>
</evidence>
<dbReference type="InterPro" id="IPR015421">
    <property type="entry name" value="PyrdxlP-dep_Trfase_major"/>
</dbReference>
<dbReference type="InterPro" id="IPR049704">
    <property type="entry name" value="Aminotrans_3_PPA_site"/>
</dbReference>
<evidence type="ECO:0000313" key="9">
    <source>
        <dbReference type="Proteomes" id="UP000482155"/>
    </source>
</evidence>
<keyword evidence="6 7" id="KW-0627">Porphyrin biosynthesis</keyword>
<dbReference type="GO" id="GO:0042286">
    <property type="term" value="F:glutamate-1-semialdehyde 2,1-aminomutase activity"/>
    <property type="evidence" value="ECO:0007669"/>
    <property type="project" value="UniProtKB-UniRule"/>
</dbReference>
<dbReference type="GO" id="GO:0005737">
    <property type="term" value="C:cytoplasm"/>
    <property type="evidence" value="ECO:0007669"/>
    <property type="project" value="UniProtKB-SubCell"/>
</dbReference>
<evidence type="ECO:0000256" key="7">
    <source>
        <dbReference type="HAMAP-Rule" id="MF_00375"/>
    </source>
</evidence>
<dbReference type="GO" id="GO:0008483">
    <property type="term" value="F:transaminase activity"/>
    <property type="evidence" value="ECO:0007669"/>
    <property type="project" value="InterPro"/>
</dbReference>
<comment type="cofactor">
    <cofactor evidence="1 7">
        <name>pyridoxal 5'-phosphate</name>
        <dbReference type="ChEBI" id="CHEBI:597326"/>
    </cofactor>
</comment>
<evidence type="ECO:0000256" key="4">
    <source>
        <dbReference type="ARBA" id="ARBA00022898"/>
    </source>
</evidence>
<dbReference type="SUPFAM" id="SSF53383">
    <property type="entry name" value="PLP-dependent transferases"/>
    <property type="match status" value="1"/>
</dbReference>
<comment type="subcellular location">
    <subcellularLocation>
        <location evidence="7">Cytoplasm</location>
    </subcellularLocation>
</comment>
<dbReference type="Pfam" id="PF00202">
    <property type="entry name" value="Aminotran_3"/>
    <property type="match status" value="1"/>
</dbReference>
<dbReference type="GO" id="GO:0006782">
    <property type="term" value="P:protoporphyrinogen IX biosynthetic process"/>
    <property type="evidence" value="ECO:0007669"/>
    <property type="project" value="UniProtKB-UniRule"/>
</dbReference>
<name>A0A6B3SYI0_9BURK</name>
<feature type="modified residue" description="N6-(pyridoxal phosphate)lysine" evidence="7">
    <location>
        <position position="266"/>
    </location>
</feature>